<gene>
    <name evidence="2" type="ORF">M513_10245</name>
    <name evidence="3" type="ORF">M514_10245</name>
</gene>
<keyword evidence="1" id="KW-0812">Transmembrane</keyword>
<name>A0A085N9R9_9BILA</name>
<dbReference type="EMBL" id="KL367526">
    <property type="protein sequence ID" value="KFD66215.1"/>
    <property type="molecule type" value="Genomic_DNA"/>
</dbReference>
<keyword evidence="1" id="KW-0472">Membrane</keyword>
<accession>A0A085N9R9</accession>
<reference evidence="3 4" key="1">
    <citation type="journal article" date="2014" name="Nat. Genet.">
        <title>Genome and transcriptome of the porcine whipworm Trichuris suis.</title>
        <authorList>
            <person name="Jex A.R."/>
            <person name="Nejsum P."/>
            <person name="Schwarz E.M."/>
            <person name="Hu L."/>
            <person name="Young N.D."/>
            <person name="Hall R.S."/>
            <person name="Korhonen P.K."/>
            <person name="Liao S."/>
            <person name="Thamsborg S."/>
            <person name="Xia J."/>
            <person name="Xu P."/>
            <person name="Wang S."/>
            <person name="Scheerlinck J.P."/>
            <person name="Hofmann A."/>
            <person name="Sternberg P.W."/>
            <person name="Wang J."/>
            <person name="Gasser R.B."/>
        </authorList>
    </citation>
    <scope>NUCLEOTIDE SEQUENCE [LARGE SCALE GENOMIC DNA]</scope>
    <source>
        <strain evidence="3">DCEP-RM93F</strain>
        <strain evidence="2">DCEP-RM93M</strain>
    </source>
</reference>
<dbReference type="AlphaFoldDB" id="A0A085N9R9"/>
<evidence type="ECO:0000256" key="1">
    <source>
        <dbReference type="SAM" id="Phobius"/>
    </source>
</evidence>
<evidence type="ECO:0000313" key="3">
    <source>
        <dbReference type="EMBL" id="KFD66215.1"/>
    </source>
</evidence>
<feature type="transmembrane region" description="Helical" evidence="1">
    <location>
        <begin position="50"/>
        <end position="76"/>
    </location>
</feature>
<evidence type="ECO:0000313" key="4">
    <source>
        <dbReference type="Proteomes" id="UP000030764"/>
    </source>
</evidence>
<organism evidence="3">
    <name type="scientific">Trichuris suis</name>
    <name type="common">pig whipworm</name>
    <dbReference type="NCBI Taxonomy" id="68888"/>
    <lineage>
        <taxon>Eukaryota</taxon>
        <taxon>Metazoa</taxon>
        <taxon>Ecdysozoa</taxon>
        <taxon>Nematoda</taxon>
        <taxon>Enoplea</taxon>
        <taxon>Dorylaimia</taxon>
        <taxon>Trichinellida</taxon>
        <taxon>Trichuridae</taxon>
        <taxon>Trichuris</taxon>
    </lineage>
</organism>
<dbReference type="Proteomes" id="UP000030758">
    <property type="component" value="Unassembled WGS sequence"/>
</dbReference>
<protein>
    <submittedName>
        <fullName evidence="3">Uncharacterized protein</fullName>
    </submittedName>
</protein>
<sequence length="82" mass="9353">MKIFQGNFIFDHLHHVSTLGHHWEQECFAVTTFYEGSFQRMPLMISISNFIPITISGIAKVLSMLMAAVCLLRVMVRINEGP</sequence>
<keyword evidence="1" id="KW-1133">Transmembrane helix</keyword>
<evidence type="ECO:0000313" key="2">
    <source>
        <dbReference type="EMBL" id="KFD48882.1"/>
    </source>
</evidence>
<proteinExistence type="predicted"/>
<keyword evidence="4" id="KW-1185">Reference proteome</keyword>
<dbReference type="EMBL" id="KL363282">
    <property type="protein sequence ID" value="KFD48882.1"/>
    <property type="molecule type" value="Genomic_DNA"/>
</dbReference>
<dbReference type="Proteomes" id="UP000030764">
    <property type="component" value="Unassembled WGS sequence"/>
</dbReference>